<dbReference type="GeneID" id="8248016"/>
<dbReference type="Proteomes" id="UP000002009">
    <property type="component" value="Chromosome 12"/>
</dbReference>
<evidence type="ECO:0000256" key="3">
    <source>
        <dbReference type="ARBA" id="ARBA00006341"/>
    </source>
</evidence>
<accession>C1FJR3</accession>
<sequence>MCVERGLMLMKVNAKPEQRTELAELAKIFRASIVDVSPTSLTMSTVGDPGKNRAFQQACLKFGILEVARTGKLALKREPVFSESRRRRVKLMEAMKEARAAVAGLRGGSGSEKEELIASRIVRAVANMGEGGDGELNIGDTYAAMEDGDGSGVWDVPVLNAQYQGAGKSGGIDMSDGIPKMDPNAKYTPHTISIVVMNKPGVLDVVTGVFARRGYNVQSLGVGPERTFDISRISTVVPGTFDDITKLLRQLLKVPYVISAEDISRTPFVERELMLVKVVCPRNMRGELVDLCNIFRCKVADVSEDTVTIEVSGKVSKIGAIQSLLEPYGILEVARSGRVALPRDSGVDSKLLAAIEDEGDLEFA</sequence>
<dbReference type="InterPro" id="IPR002912">
    <property type="entry name" value="ACT_dom"/>
</dbReference>
<dbReference type="NCBIfam" id="TIGR00119">
    <property type="entry name" value="acolac_sm"/>
    <property type="match status" value="2"/>
</dbReference>
<dbReference type="Gene3D" id="3.30.70.1150">
    <property type="entry name" value="ACT-like. Chain A, domain 2"/>
    <property type="match status" value="2"/>
</dbReference>
<evidence type="ECO:0000313" key="8">
    <source>
        <dbReference type="Proteomes" id="UP000002009"/>
    </source>
</evidence>
<dbReference type="CDD" id="cd04878">
    <property type="entry name" value="ACT_AHAS"/>
    <property type="match status" value="1"/>
</dbReference>
<keyword evidence="8" id="KW-1185">Reference proteome</keyword>
<dbReference type="InterPro" id="IPR054480">
    <property type="entry name" value="AHAS_small-like_ACT"/>
</dbReference>
<comment type="pathway">
    <text evidence="1">Amino-acid biosynthesis; L-isoleucine biosynthesis; L-isoleucine from 2-oxobutanoate: step 1/4.</text>
</comment>
<dbReference type="PANTHER" id="PTHR30239:SF17">
    <property type="entry name" value="ACT DOMAIN-CONTAINING PROTEIN"/>
    <property type="match status" value="1"/>
</dbReference>
<dbReference type="OrthoDB" id="2013116at2759"/>
<proteinExistence type="inferred from homology"/>
<dbReference type="NCBIfam" id="NF008864">
    <property type="entry name" value="PRK11895.1"/>
    <property type="match status" value="1"/>
</dbReference>
<dbReference type="OMA" id="DDTSGHQ"/>
<evidence type="ECO:0000313" key="7">
    <source>
        <dbReference type="EMBL" id="ACO70388.1"/>
    </source>
</evidence>
<dbReference type="Gene3D" id="3.30.70.260">
    <property type="match status" value="1"/>
</dbReference>
<dbReference type="FunCoup" id="C1FJR3">
    <property type="interactions" value="529"/>
</dbReference>
<dbReference type="InterPro" id="IPR019455">
    <property type="entry name" value="Acetolactate_synth_ssu_C"/>
</dbReference>
<dbReference type="InterPro" id="IPR045865">
    <property type="entry name" value="ACT-like_dom_sf"/>
</dbReference>
<protein>
    <recommendedName>
        <fullName evidence="6">ACT domain-containing protein</fullName>
    </recommendedName>
</protein>
<dbReference type="UniPathway" id="UPA00049">
    <property type="reaction ID" value="UER00059"/>
</dbReference>
<dbReference type="AlphaFoldDB" id="C1FJR3"/>
<comment type="similarity">
    <text evidence="3">Belongs to the acetolactate synthase small subunit family.</text>
</comment>
<dbReference type="EMBL" id="CP001577">
    <property type="protein sequence ID" value="ACO70388.1"/>
    <property type="molecule type" value="Genomic_DNA"/>
</dbReference>
<dbReference type="GO" id="GO:0005829">
    <property type="term" value="C:cytosol"/>
    <property type="evidence" value="ECO:0007669"/>
    <property type="project" value="TreeGrafter"/>
</dbReference>
<dbReference type="STRING" id="296587.C1FJR3"/>
<evidence type="ECO:0000256" key="1">
    <source>
        <dbReference type="ARBA" id="ARBA00004974"/>
    </source>
</evidence>
<keyword evidence="5" id="KW-0100">Branched-chain amino acid biosynthesis</keyword>
<dbReference type="RefSeq" id="XP_002509130.1">
    <property type="nucleotide sequence ID" value="XM_002509084.1"/>
</dbReference>
<gene>
    <name evidence="7" type="ORF">MICPUN_109233</name>
</gene>
<evidence type="ECO:0000256" key="2">
    <source>
        <dbReference type="ARBA" id="ARBA00005025"/>
    </source>
</evidence>
<dbReference type="InterPro" id="IPR004789">
    <property type="entry name" value="Acetalactate_synth_ssu"/>
</dbReference>
<dbReference type="PANTHER" id="PTHR30239">
    <property type="entry name" value="ACETOLACTATE SYNTHASE SMALL SUBUNIT"/>
    <property type="match status" value="1"/>
</dbReference>
<evidence type="ECO:0000256" key="4">
    <source>
        <dbReference type="ARBA" id="ARBA00022605"/>
    </source>
</evidence>
<comment type="pathway">
    <text evidence="2">Amino-acid biosynthesis; L-valine biosynthesis; L-valine from pyruvate: step 1/4.</text>
</comment>
<dbReference type="KEGG" id="mis:MICPUN_109233"/>
<evidence type="ECO:0000256" key="5">
    <source>
        <dbReference type="ARBA" id="ARBA00023304"/>
    </source>
</evidence>
<keyword evidence="4" id="KW-0028">Amino-acid biosynthesis</keyword>
<dbReference type="GO" id="GO:0003984">
    <property type="term" value="F:acetolactate synthase activity"/>
    <property type="evidence" value="ECO:0007669"/>
    <property type="project" value="TreeGrafter"/>
</dbReference>
<reference evidence="7 8" key="1">
    <citation type="journal article" date="2009" name="Science">
        <title>Green evolution and dynamic adaptations revealed by genomes of the marine picoeukaryotes Micromonas.</title>
        <authorList>
            <person name="Worden A.Z."/>
            <person name="Lee J.H."/>
            <person name="Mock T."/>
            <person name="Rouze P."/>
            <person name="Simmons M.P."/>
            <person name="Aerts A.L."/>
            <person name="Allen A.E."/>
            <person name="Cuvelier M.L."/>
            <person name="Derelle E."/>
            <person name="Everett M.V."/>
            <person name="Foulon E."/>
            <person name="Grimwood J."/>
            <person name="Gundlach H."/>
            <person name="Henrissat B."/>
            <person name="Napoli C."/>
            <person name="McDonald S.M."/>
            <person name="Parker M.S."/>
            <person name="Rombauts S."/>
            <person name="Salamov A."/>
            <person name="Von Dassow P."/>
            <person name="Badger J.H."/>
            <person name="Coutinho P.M."/>
            <person name="Demir E."/>
            <person name="Dubchak I."/>
            <person name="Gentemann C."/>
            <person name="Eikrem W."/>
            <person name="Gready J.E."/>
            <person name="John U."/>
            <person name="Lanier W."/>
            <person name="Lindquist E.A."/>
            <person name="Lucas S."/>
            <person name="Mayer K.F."/>
            <person name="Moreau H."/>
            <person name="Not F."/>
            <person name="Otillar R."/>
            <person name="Panaud O."/>
            <person name="Pangilinan J."/>
            <person name="Paulsen I."/>
            <person name="Piegu B."/>
            <person name="Poliakov A."/>
            <person name="Robbens S."/>
            <person name="Schmutz J."/>
            <person name="Toulza E."/>
            <person name="Wyss T."/>
            <person name="Zelensky A."/>
            <person name="Zhou K."/>
            <person name="Armbrust E.V."/>
            <person name="Bhattacharya D."/>
            <person name="Goodenough U.W."/>
            <person name="Van de Peer Y."/>
            <person name="Grigoriev I.V."/>
        </authorList>
    </citation>
    <scope>NUCLEOTIDE SEQUENCE [LARGE SCALE GENOMIC DNA]</scope>
    <source>
        <strain evidence="8">RCC299 / NOUM17</strain>
    </source>
</reference>
<feature type="domain" description="ACT" evidence="6">
    <location>
        <begin position="191"/>
        <end position="265"/>
    </location>
</feature>
<dbReference type="GO" id="GO:0009097">
    <property type="term" value="P:isoleucine biosynthetic process"/>
    <property type="evidence" value="ECO:0007669"/>
    <property type="project" value="UniProtKB-UniPathway"/>
</dbReference>
<dbReference type="UniPathway" id="UPA00047">
    <property type="reaction ID" value="UER00055"/>
</dbReference>
<organism evidence="7 8">
    <name type="scientific">Micromonas commoda (strain RCC299 / NOUM17 / CCMP2709)</name>
    <name type="common">Picoplanktonic green alga</name>
    <dbReference type="NCBI Taxonomy" id="296587"/>
    <lineage>
        <taxon>Eukaryota</taxon>
        <taxon>Viridiplantae</taxon>
        <taxon>Chlorophyta</taxon>
        <taxon>Mamiellophyceae</taxon>
        <taxon>Mamiellales</taxon>
        <taxon>Mamiellaceae</taxon>
        <taxon>Micromonas</taxon>
    </lineage>
</organism>
<dbReference type="GO" id="GO:0009099">
    <property type="term" value="P:L-valine biosynthetic process"/>
    <property type="evidence" value="ECO:0007669"/>
    <property type="project" value="UniProtKB-UniPathway"/>
</dbReference>
<dbReference type="InParanoid" id="C1FJR3"/>
<dbReference type="GO" id="GO:1990610">
    <property type="term" value="F:acetolactate synthase regulator activity"/>
    <property type="evidence" value="ECO:0007669"/>
    <property type="project" value="InterPro"/>
</dbReference>
<dbReference type="InterPro" id="IPR027271">
    <property type="entry name" value="Acetolactate_synth/TF_NikR_C"/>
</dbReference>
<dbReference type="Pfam" id="PF22629">
    <property type="entry name" value="ACT_AHAS_ss"/>
    <property type="match status" value="1"/>
</dbReference>
<name>C1FJR3_MICCC</name>
<dbReference type="eggNOG" id="KOG2663">
    <property type="taxonomic scope" value="Eukaryota"/>
</dbReference>
<evidence type="ECO:0000259" key="6">
    <source>
        <dbReference type="PROSITE" id="PS51671"/>
    </source>
</evidence>
<dbReference type="PROSITE" id="PS51671">
    <property type="entry name" value="ACT"/>
    <property type="match status" value="1"/>
</dbReference>
<dbReference type="FunFam" id="3.30.70.1150:FF:000001">
    <property type="entry name" value="Acetolactate synthase small subunit"/>
    <property type="match status" value="1"/>
</dbReference>
<dbReference type="SUPFAM" id="SSF55021">
    <property type="entry name" value="ACT-like"/>
    <property type="match status" value="3"/>
</dbReference>
<dbReference type="Pfam" id="PF10369">
    <property type="entry name" value="ALS_ss_C"/>
    <property type="match status" value="2"/>
</dbReference>
<dbReference type="InterPro" id="IPR039557">
    <property type="entry name" value="AHAS_ACT"/>
</dbReference>